<name>X1EE97_9ZZZZ</name>
<gene>
    <name evidence="1" type="ORF">S03H2_25199</name>
</gene>
<feature type="non-terminal residue" evidence="1">
    <location>
        <position position="1"/>
    </location>
</feature>
<proteinExistence type="predicted"/>
<dbReference type="EMBL" id="BARU01014196">
    <property type="protein sequence ID" value="GAH31611.1"/>
    <property type="molecule type" value="Genomic_DNA"/>
</dbReference>
<protein>
    <submittedName>
        <fullName evidence="1">Uncharacterized protein</fullName>
    </submittedName>
</protein>
<organism evidence="1">
    <name type="scientific">marine sediment metagenome</name>
    <dbReference type="NCBI Taxonomy" id="412755"/>
    <lineage>
        <taxon>unclassified sequences</taxon>
        <taxon>metagenomes</taxon>
        <taxon>ecological metagenomes</taxon>
    </lineage>
</organism>
<comment type="caution">
    <text evidence="1">The sequence shown here is derived from an EMBL/GenBank/DDBJ whole genome shotgun (WGS) entry which is preliminary data.</text>
</comment>
<evidence type="ECO:0000313" key="1">
    <source>
        <dbReference type="EMBL" id="GAH31611.1"/>
    </source>
</evidence>
<dbReference type="AlphaFoldDB" id="X1EE97"/>
<sequence>TQTECEANNCYWYNNACHAEPETIPTIPEVYSADQLTALTIAFSELWAYIEGAQQLSAAEYEVFKTSYDLYSPEQKEVLNVFFIRVLELTKGSAQMSHKEYGELEEEFHM</sequence>
<accession>X1EE97</accession>
<reference evidence="1" key="1">
    <citation type="journal article" date="2014" name="Front. Microbiol.">
        <title>High frequency of phylogenetically diverse reductive dehalogenase-homologous genes in deep subseafloor sedimentary metagenomes.</title>
        <authorList>
            <person name="Kawai M."/>
            <person name="Futagami T."/>
            <person name="Toyoda A."/>
            <person name="Takaki Y."/>
            <person name="Nishi S."/>
            <person name="Hori S."/>
            <person name="Arai W."/>
            <person name="Tsubouchi T."/>
            <person name="Morono Y."/>
            <person name="Uchiyama I."/>
            <person name="Ito T."/>
            <person name="Fujiyama A."/>
            <person name="Inagaki F."/>
            <person name="Takami H."/>
        </authorList>
    </citation>
    <scope>NUCLEOTIDE SEQUENCE</scope>
    <source>
        <strain evidence="1">Expedition CK06-06</strain>
    </source>
</reference>